<dbReference type="EMBL" id="JAFEJT020000091">
    <property type="protein sequence ID" value="MCH9277162.1"/>
    <property type="molecule type" value="Genomic_DNA"/>
</dbReference>
<dbReference type="Proteomes" id="UP000710815">
    <property type="component" value="Unassembled WGS sequence"/>
</dbReference>
<comment type="caution">
    <text evidence="2">The sequence shown here is derived from an EMBL/GenBank/DDBJ whole genome shotgun (WGS) entry which is preliminary data.</text>
</comment>
<evidence type="ECO:0000256" key="1">
    <source>
        <dbReference type="SAM" id="Phobius"/>
    </source>
</evidence>
<reference evidence="2 3" key="1">
    <citation type="journal article" date="2021" name="Environ. Microbiol.">
        <title>Genetic insights into the dark matter of the mammalian gut microbiota through targeted genome reconstruction.</title>
        <authorList>
            <person name="Lugli G.A."/>
            <person name="Alessandri G."/>
            <person name="Milani C."/>
            <person name="Viappiani A."/>
            <person name="Fontana F."/>
            <person name="Tarracchini C."/>
            <person name="Mancabelli L."/>
            <person name="Argentini C."/>
            <person name="Ruiz L."/>
            <person name="Margolles A."/>
            <person name="van Sinderen D."/>
            <person name="Turroni F."/>
            <person name="Ventura M."/>
        </authorList>
    </citation>
    <scope>NUCLEOTIDE SEQUENCE [LARGE SCALE GENOMIC DNA]</scope>
    <source>
        <strain evidence="2 3">MA1</strain>
    </source>
</reference>
<dbReference type="RefSeq" id="WP_241515164.1">
    <property type="nucleotide sequence ID" value="NZ_JAFEJT020000091.1"/>
</dbReference>
<reference evidence="2 3" key="2">
    <citation type="journal article" date="2021" name="Syst. Appl. Microbiol.">
        <title>Phylogenetic classification of ten novel species belonging to the genus Bifidobacterium comprising B. phasiani sp. nov., B. pongonis sp. nov., B. saguinibicoloris sp. nov., B. colobi sp. nov., B. simiiventris sp. nov., B. santillanense sp. nov., B. miconis sp. nov., B. amazonense sp. nov., B. pluvialisilvae sp. nov., and B. miconisargentati sp. nov.</title>
        <authorList>
            <person name="Lugli G.A."/>
            <person name="Calvete-Torre I."/>
            <person name="Alessandri G."/>
            <person name="Milani C."/>
            <person name="Turroni F."/>
            <person name="Laiolo P."/>
            <person name="Ossiprandi M.C."/>
            <person name="Margolles A."/>
            <person name="Ruiz L."/>
            <person name="Ventura M."/>
        </authorList>
    </citation>
    <scope>NUCLEOTIDE SEQUENCE [LARGE SCALE GENOMIC DNA]</scope>
    <source>
        <strain evidence="2 3">MA1</strain>
    </source>
</reference>
<organism evidence="2 3">
    <name type="scientific">Bifidobacterium amazonense</name>
    <dbReference type="NCBI Taxonomy" id="2809027"/>
    <lineage>
        <taxon>Bacteria</taxon>
        <taxon>Bacillati</taxon>
        <taxon>Actinomycetota</taxon>
        <taxon>Actinomycetes</taxon>
        <taxon>Bifidobacteriales</taxon>
        <taxon>Bifidobacteriaceae</taxon>
        <taxon>Bifidobacterium</taxon>
    </lineage>
</organism>
<protein>
    <submittedName>
        <fullName evidence="2">C4-dicarboxylate ABC transporter</fullName>
    </submittedName>
</protein>
<feature type="transmembrane region" description="Helical" evidence="1">
    <location>
        <begin position="78"/>
        <end position="100"/>
    </location>
</feature>
<feature type="transmembrane region" description="Helical" evidence="1">
    <location>
        <begin position="46"/>
        <end position="66"/>
    </location>
</feature>
<sequence length="123" mass="13802">MTDLMPMLLWVLSILWSGGVCTITAVRGRFLSGERHPEVEPVSWNVVYAQVASVVLVAVPFITLILTQHDIDPGMMAFYERFLIAGAIVGVAMIVLEWALMFMQAKRAERTQMDRVLRSGAHR</sequence>
<keyword evidence="1" id="KW-0472">Membrane</keyword>
<keyword evidence="1" id="KW-1133">Transmembrane helix</keyword>
<evidence type="ECO:0000313" key="3">
    <source>
        <dbReference type="Proteomes" id="UP000710815"/>
    </source>
</evidence>
<proteinExistence type="predicted"/>
<keyword evidence="1" id="KW-0812">Transmembrane</keyword>
<keyword evidence="3" id="KW-1185">Reference proteome</keyword>
<accession>A0ABS9VYN7</accession>
<evidence type="ECO:0000313" key="2">
    <source>
        <dbReference type="EMBL" id="MCH9277162.1"/>
    </source>
</evidence>
<name>A0ABS9VYN7_9BIFI</name>
<gene>
    <name evidence="2" type="ORF">JS533_012970</name>
</gene>